<evidence type="ECO:0000313" key="1">
    <source>
        <dbReference type="EMBL" id="PZG17822.1"/>
    </source>
</evidence>
<gene>
    <name evidence="1" type="ORF">C1I95_14835</name>
</gene>
<evidence type="ECO:0000313" key="2">
    <source>
        <dbReference type="Proteomes" id="UP000248924"/>
    </source>
</evidence>
<dbReference type="EMBL" id="POTY01000081">
    <property type="protein sequence ID" value="PZG17822.1"/>
    <property type="molecule type" value="Genomic_DNA"/>
</dbReference>
<proteinExistence type="predicted"/>
<keyword evidence="2" id="KW-1185">Reference proteome</keyword>
<dbReference type="AlphaFoldDB" id="A0A2W2E1F8"/>
<reference evidence="1 2" key="1">
    <citation type="submission" date="2018-01" db="EMBL/GenBank/DDBJ databases">
        <title>Draft genome sequence of Jishengella sp. NA12.</title>
        <authorList>
            <person name="Sahin N."/>
            <person name="Ay H."/>
            <person name="Saygin H."/>
        </authorList>
    </citation>
    <scope>NUCLEOTIDE SEQUENCE [LARGE SCALE GENOMIC DNA]</scope>
    <source>
        <strain evidence="1 2">NA12</strain>
    </source>
</reference>
<accession>A0A2W2E1F8</accession>
<comment type="caution">
    <text evidence="1">The sequence shown here is derived from an EMBL/GenBank/DDBJ whole genome shotgun (WGS) entry which is preliminary data.</text>
</comment>
<sequence length="228" mass="25612">MPGDEPGTKHTIDLNTLTPKARAVAEAIAQAELPRIRIKSVRPAREMCAPEYLPMLAGDPDQPETRIHDSWWKWHGLDPEPSIHKVLEWEARKLDGWYPIADDGTDLPTSQAARDDDGLTRDQALELVGRICPGHGITIDTWMRNATRGIKGYPAPCGHDGYRSLWSEATVREWATRLAELADLRRQREQVEQQIRRQVAGMTELPDDLVAGLAGITRVTARKWTGKD</sequence>
<protein>
    <submittedName>
        <fullName evidence="1">Uncharacterized protein</fullName>
    </submittedName>
</protein>
<name>A0A2W2E1F8_9ACTN</name>
<organism evidence="1 2">
    <name type="scientific">Micromonospora craterilacus</name>
    <dbReference type="NCBI Taxonomy" id="1655439"/>
    <lineage>
        <taxon>Bacteria</taxon>
        <taxon>Bacillati</taxon>
        <taxon>Actinomycetota</taxon>
        <taxon>Actinomycetes</taxon>
        <taxon>Micromonosporales</taxon>
        <taxon>Micromonosporaceae</taxon>
        <taxon>Micromonospora</taxon>
    </lineage>
</organism>
<dbReference type="Proteomes" id="UP000248924">
    <property type="component" value="Unassembled WGS sequence"/>
</dbReference>